<keyword evidence="2" id="KW-1185">Reference proteome</keyword>
<evidence type="ECO:0000313" key="2">
    <source>
        <dbReference type="Proteomes" id="UP001163321"/>
    </source>
</evidence>
<protein>
    <submittedName>
        <fullName evidence="1">Uncharacterized protein</fullName>
    </submittedName>
</protein>
<reference evidence="1 2" key="1">
    <citation type="journal article" date="2022" name="bioRxiv">
        <title>The genome of the oomycete Peronosclerospora sorghi, a cosmopolitan pathogen of maize and sorghum, is inflated with dispersed pseudogenes.</title>
        <authorList>
            <person name="Fletcher K."/>
            <person name="Martin F."/>
            <person name="Isakeit T."/>
            <person name="Cavanaugh K."/>
            <person name="Magill C."/>
            <person name="Michelmore R."/>
        </authorList>
    </citation>
    <scope>NUCLEOTIDE SEQUENCE [LARGE SCALE GENOMIC DNA]</scope>
    <source>
        <strain evidence="1">P6</strain>
    </source>
</reference>
<dbReference type="Proteomes" id="UP001163321">
    <property type="component" value="Chromosome 5"/>
</dbReference>
<proteinExistence type="predicted"/>
<name>A0ACC0W158_9STRA</name>
<organism evidence="1 2">
    <name type="scientific">Peronosclerospora sorghi</name>
    <dbReference type="NCBI Taxonomy" id="230839"/>
    <lineage>
        <taxon>Eukaryota</taxon>
        <taxon>Sar</taxon>
        <taxon>Stramenopiles</taxon>
        <taxon>Oomycota</taxon>
        <taxon>Peronosporomycetes</taxon>
        <taxon>Peronosporales</taxon>
        <taxon>Peronosporaceae</taxon>
        <taxon>Peronosclerospora</taxon>
    </lineage>
</organism>
<accession>A0ACC0W158</accession>
<sequence length="1625" mass="191207">MNVQDVSMNSESKHDDQETDEDVRSMKMEFSTPRRRQRKKSSNRFEFSVTPEPSRRSFSTSRGRSAGAELEESPARYSPSKVKAAVRSFADFLHFLEQQEHPQDSTLMPMIIERFAELGAVIESQKRHIDRWKGKELDLAIEEAQQNLELTKELGETIQKQEQQIAENLVEKQKWEEKYHLAAHEVETLKIQATYQIQQLQSEVSRLRQAGLDMESNLKEQESSYETLKQHNDTLRSDVKQLECNISEHLQENRKLEQQNADQSDMMQSLHQEVNDLHEHHESVLIKVKELKQDITAWQEKYKEKEKQIHEMENALMHGRQQVEKQDENLVLVKAENRKLQEHMDMMAQEHEKHLADYYKSQREAEQRLRQALEQESTRFQTLKEEAEEMRGQIESQAMSAMNQREQQLLDEKARLEDELQHQISKLDEENAELRAKVEGLKDINRRKSIEIGRLMVVSHETERQKEIHSADTQRMQQLQEEVDRVKNQNKKLLQDMATKDATYEETIKSQSGQFETQYNELVSQVTNQINDLTRENEQLRAELDDAAKKVEMYEGKLSLQSVEHDEWRIECEKLQRQMHDITRGNEALKIEFNRRAHDLELKNKENAELHAQIERLKSPDHERMKDVERIQHERIELEEQNLELQRQLELIRVEADLRLNEAHQVHNHALEQESAHENTIRLLCEDKEGLKRDMIALASERSALEFQVSTAHNEVERLKASVQKLETDNMGLEFQLKEVMRQATEQIDTQKQLAAMARDESRIEMQKMSAQLAHRDTQMNEKHEQLHKLQQTITLQEERLRNEQYRYKRLQTKHEELRMALESLYSERHGLDDMMSNLLRERQPGMEEEDLIQKLEWLICEMDRLAEEQCDKVMALQVDSDTKLAMEQQYSSDVQARLEEENAKIQQQVVSDSLEKQQSQIVHLQRERDEQNRVVKGMEETIAALEVERLTQSSASDELQKLQAAKNELQTMYDRLKAEMMTQLTEKESEVTELQDNLTEMQAKLDQEKEMSRHLMDRSSYDKQEQLKKSQVEKELQARVKELEAIVSDYQFKLQVSESGADTEDEAQVKELEALVKQLQDRLQVSENTAVRMKKDHARVEELEEQVKLLERKLSAKSREQQQQIKELEASVEQFRHELQISEQSIAAKEQSAMHEKLHQERKYRSLLKQYDALVAENTASVTKLSAKEAETVHLRQEVYQLQEEIERLQREIRDNTAAMDTARNHLNVSEQLTLKLESMQDELEARANDVRKHESDLAVKDNELLRAQEDADDVKRHLENQIQSKEGEVTLLKQENAILQEQLEREKLLSKQITEVETTAREKATMKEDEPMKREQLKSRIAYLEEAVSTMLNQFRREVRRLNIDLGIQGSTIDEKYVDDNDVQRGIMEISACLRRYQQLETRQNALLDRKERQLQKLKLQFEELEKYVEKKQRDPQMDIMSMDVSKLKLENNEQRENAKRDVRSDASAEYSVMVDKYEKLKHRVGELKEANSKLKESCISKRDVKAFMKKIDKLSKQVADKDLQIQALQNFKMARLKGIDINVSAGSRRFKDLPLALQEKEEKLMVLNDHLTGLMVDNMQLKHSMEQYAIRYGPLDTTLSNGVIDNSDVRFDDHTRQQQAIR</sequence>
<gene>
    <name evidence="1" type="ORF">PsorP6_008801</name>
</gene>
<evidence type="ECO:0000313" key="1">
    <source>
        <dbReference type="EMBL" id="KAI9911718.1"/>
    </source>
</evidence>
<dbReference type="EMBL" id="CM047584">
    <property type="protein sequence ID" value="KAI9911718.1"/>
    <property type="molecule type" value="Genomic_DNA"/>
</dbReference>
<comment type="caution">
    <text evidence="1">The sequence shown here is derived from an EMBL/GenBank/DDBJ whole genome shotgun (WGS) entry which is preliminary data.</text>
</comment>